<sequence>MDRWLGDWYKLVGMSKLFISYFKRGDEQRLEILHAKALIVFQNVASEAMRTRLQENLDHENVDDVSESGDSGYNSTSSEDDVLSDDETEAGDTQPDPDEDDLSNKADQTRHAIKMLKDAYLSMTRAIVRWDLFDVDQGHGMTASCLTNDIFEELVNQRKNGEELDRRVSSASDLGSDSSSDSSQHAVDDDSSESEVEGSEIESSDEGSTEYSSSPLCTESTTDDTDDVQSEWPSSPPESIESLERDKSSYTKCTHANKELCQ</sequence>
<feature type="region of interest" description="Disordered" evidence="1">
    <location>
        <begin position="56"/>
        <end position="105"/>
    </location>
</feature>
<organism evidence="2 3">
    <name type="scientific">Phyllosticta citribraziliensis</name>
    <dbReference type="NCBI Taxonomy" id="989973"/>
    <lineage>
        <taxon>Eukaryota</taxon>
        <taxon>Fungi</taxon>
        <taxon>Dikarya</taxon>
        <taxon>Ascomycota</taxon>
        <taxon>Pezizomycotina</taxon>
        <taxon>Dothideomycetes</taxon>
        <taxon>Dothideomycetes incertae sedis</taxon>
        <taxon>Botryosphaeriales</taxon>
        <taxon>Phyllostictaceae</taxon>
        <taxon>Phyllosticta</taxon>
    </lineage>
</organism>
<comment type="caution">
    <text evidence="2">The sequence shown here is derived from an EMBL/GenBank/DDBJ whole genome shotgun (WGS) entry which is preliminary data.</text>
</comment>
<gene>
    <name evidence="2" type="ORF">J3D65DRAFT_391942</name>
</gene>
<dbReference type="RefSeq" id="XP_066654267.1">
    <property type="nucleotide sequence ID" value="XM_066795849.1"/>
</dbReference>
<feature type="compositionally biased region" description="Acidic residues" evidence="1">
    <location>
        <begin position="78"/>
        <end position="101"/>
    </location>
</feature>
<keyword evidence="3" id="KW-1185">Reference proteome</keyword>
<protein>
    <submittedName>
        <fullName evidence="2">Uncharacterized protein</fullName>
    </submittedName>
</protein>
<feature type="compositionally biased region" description="Low complexity" evidence="1">
    <location>
        <begin position="230"/>
        <end position="240"/>
    </location>
</feature>
<accession>A0ABR1LKX2</accession>
<evidence type="ECO:0000313" key="2">
    <source>
        <dbReference type="EMBL" id="KAK7535851.1"/>
    </source>
</evidence>
<feature type="compositionally biased region" description="Low complexity" evidence="1">
    <location>
        <begin position="169"/>
        <end position="185"/>
    </location>
</feature>
<evidence type="ECO:0000256" key="1">
    <source>
        <dbReference type="SAM" id="MobiDB-lite"/>
    </source>
</evidence>
<feature type="compositionally biased region" description="Polar residues" evidence="1">
    <location>
        <begin position="68"/>
        <end position="77"/>
    </location>
</feature>
<name>A0ABR1LKX2_9PEZI</name>
<feature type="compositionally biased region" description="Acidic residues" evidence="1">
    <location>
        <begin position="189"/>
        <end position="208"/>
    </location>
</feature>
<dbReference type="Proteomes" id="UP001360953">
    <property type="component" value="Unassembled WGS sequence"/>
</dbReference>
<dbReference type="GeneID" id="92028755"/>
<dbReference type="EMBL" id="JBBPEH010000007">
    <property type="protein sequence ID" value="KAK7535851.1"/>
    <property type="molecule type" value="Genomic_DNA"/>
</dbReference>
<proteinExistence type="predicted"/>
<reference evidence="2 3" key="1">
    <citation type="submission" date="2024-04" db="EMBL/GenBank/DDBJ databases">
        <title>Phyllosticta paracitricarpa is synonymous to the EU quarantine fungus P. citricarpa based on phylogenomic analyses.</title>
        <authorList>
            <consortium name="Lawrence Berkeley National Laboratory"/>
            <person name="Van ingen-buijs V.A."/>
            <person name="Van westerhoven A.C."/>
            <person name="Haridas S."/>
            <person name="Skiadas P."/>
            <person name="Martin F."/>
            <person name="Groenewald J.Z."/>
            <person name="Crous P.W."/>
            <person name="Seidl M.F."/>
        </authorList>
    </citation>
    <scope>NUCLEOTIDE SEQUENCE [LARGE SCALE GENOMIC DNA]</scope>
    <source>
        <strain evidence="2 3">CPC 17464</strain>
    </source>
</reference>
<evidence type="ECO:0000313" key="3">
    <source>
        <dbReference type="Proteomes" id="UP001360953"/>
    </source>
</evidence>
<feature type="region of interest" description="Disordered" evidence="1">
    <location>
        <begin position="160"/>
        <end position="262"/>
    </location>
</feature>